<feature type="compositionally biased region" description="Basic and acidic residues" evidence="4">
    <location>
        <begin position="1137"/>
        <end position="1148"/>
    </location>
</feature>
<feature type="compositionally biased region" description="Basic and acidic residues" evidence="4">
    <location>
        <begin position="724"/>
        <end position="733"/>
    </location>
</feature>
<feature type="compositionally biased region" description="Polar residues" evidence="4">
    <location>
        <begin position="333"/>
        <end position="345"/>
    </location>
</feature>
<feature type="compositionally biased region" description="Polar residues" evidence="4">
    <location>
        <begin position="307"/>
        <end position="326"/>
    </location>
</feature>
<feature type="region of interest" description="Disordered" evidence="4">
    <location>
        <begin position="991"/>
        <end position="1010"/>
    </location>
</feature>
<evidence type="ECO:0000256" key="4">
    <source>
        <dbReference type="SAM" id="MobiDB-lite"/>
    </source>
</evidence>
<feature type="compositionally biased region" description="Acidic residues" evidence="4">
    <location>
        <begin position="163"/>
        <end position="174"/>
    </location>
</feature>
<feature type="compositionally biased region" description="Polar residues" evidence="4">
    <location>
        <begin position="375"/>
        <end position="406"/>
    </location>
</feature>
<evidence type="ECO:0000313" key="6">
    <source>
        <dbReference type="Proteomes" id="UP001374579"/>
    </source>
</evidence>
<feature type="region of interest" description="Disordered" evidence="4">
    <location>
        <begin position="1274"/>
        <end position="1333"/>
    </location>
</feature>
<feature type="compositionally biased region" description="Acidic residues" evidence="4">
    <location>
        <begin position="1187"/>
        <end position="1205"/>
    </location>
</feature>
<dbReference type="EMBL" id="JBAMIC010000008">
    <property type="protein sequence ID" value="KAK7103502.1"/>
    <property type="molecule type" value="Genomic_DNA"/>
</dbReference>
<feature type="region of interest" description="Disordered" evidence="4">
    <location>
        <begin position="287"/>
        <end position="598"/>
    </location>
</feature>
<evidence type="ECO:0008006" key="7">
    <source>
        <dbReference type="Google" id="ProtNLM"/>
    </source>
</evidence>
<feature type="compositionally biased region" description="Basic residues" evidence="4">
    <location>
        <begin position="94"/>
        <end position="104"/>
    </location>
</feature>
<feature type="compositionally biased region" description="Acidic residues" evidence="4">
    <location>
        <begin position="1153"/>
        <end position="1168"/>
    </location>
</feature>
<dbReference type="GO" id="GO:0007095">
    <property type="term" value="P:mitotic G2 DNA damage checkpoint signaling"/>
    <property type="evidence" value="ECO:0007669"/>
    <property type="project" value="TreeGrafter"/>
</dbReference>
<keyword evidence="2" id="KW-0597">Phosphoprotein</keyword>
<feature type="compositionally biased region" description="Low complexity" evidence="4">
    <location>
        <begin position="496"/>
        <end position="511"/>
    </location>
</feature>
<feature type="compositionally biased region" description="Basic residues" evidence="4">
    <location>
        <begin position="202"/>
        <end position="213"/>
    </location>
</feature>
<keyword evidence="6" id="KW-1185">Reference proteome</keyword>
<dbReference type="GO" id="GO:0033314">
    <property type="term" value="P:mitotic DNA replication checkpoint signaling"/>
    <property type="evidence" value="ECO:0007669"/>
    <property type="project" value="TreeGrafter"/>
</dbReference>
<feature type="compositionally biased region" description="Basic residues" evidence="4">
    <location>
        <begin position="1455"/>
        <end position="1465"/>
    </location>
</feature>
<sequence>MRNKGDGSEADGDCEMDHEAAGGQDMPMDSDSEEESIQVTKKRAKRMIIDDDDGSEDSGNENADAEQKDEDKTVTNNLAADDDSSNEGQGSPVAKKKTRPKDNKKKTVDEVLTAVLEDSDSGENERKTDAGVDDDNHSSDESSDDSDKETSSQGPVRLNGDLFDAEDSSEDDRNDLDMAAGAAYDSAEDKDFDESSLDPKLLKKLKKLKGAGKKPREQKTRKCKPTKDDMLELHSESQRLMRETQVRLPYHKPAPKSLQDFMQRAKKKQEVYKVLKGARDIERAQVIQDKIAEPSIVKLPNLRHSGRSSQKAQRHSSAAESQQSLPDSGHVSGGSNPSSQGNVSKPSVVEAGDSAVQVNATGEDELPDLVANHSDGLSVSQPISQLNSQQTEEGEESQISQCSQSTTRRENSQPVSDGDNMMVEEYDSPAPENSQSQSQRIEEVESLSVKDCDSQRSQDAADTVSESLELEHADACVDDGDEATKDAEIVQTNGGTSTVSASVSSRVADSTLSESVQKLANEDIGSKDKTLDTDESKKQTNENIVSKDNTLENNESNAADSKEKESDLCASDSKGEDGSNNTAEEVTVPSLQTARQKALEELEQKGVVPALRRPNGSFIVLDDDEPEVKKDDPRSKGMQKLLDLLLKQHQKKEPKKPKDVEISIVEKTGEEGQDKGLKLNKVTYHTEGEPEADLDLEAESHTPGGRLQVLKRKLEQGMQKRRAAAFERRKQLYDMENEEGFENADDGLPEEEEEAELTDQSDTDDEGNSDADEELEGEGEEKEEKDWNNPFLDDEADEDSDDDGNEHVDRQRPVCAEINDMGDDDDNDLFQDTDQLHLELDLSDDEEDDKDGEKDEKEDENEEEEEMAFKKPSQRRPLAISDDEDISQENIPSAQDSTKSCGSTNTGEPKSLDLSFEVMTPMTRLLQDTQPHGNPHRSSLAQPIEDSQDLYGGSESDHNNSFASSAMHTSFSEDTASQMLDADGFIKLPTTQPRKMVKSSSFLHEGSQDATGGMDELMGLCSGQFAKGIQKEGLLSGGFGGLFDNTSQSQDDRGSVTSLFDSSSQSQGAGNRDSQADTDNMDDLLGLCSGQFASSNDEAKKSQSGEAKRGVKRRIVIRDDSSDEEDDVAGTGPFKLLSDDEASKHSAKNELSGSEDENEDGHDSDALEQEPSFRGFQQKGNLLQQFVEDEAELSGSEAESDENLDIAEEDDILEMELGDNDVSLSNDQLRDQVGRVHMKQMLDDDDRQLMRYKEMYLPDGDLHSEGAGRQRRFHWKSMGDDGSQQDMFAEGSDEEKEAAEDPDEKQWRTERFEREKFLESQQQEVAGEEEESNSQFLKFGKFFMKRQVSEPSSVAPKPQPPTLLRPKPVRSQSLMEKTSPSKFVKPKIPKRGSFLTRSKENLAKIAELTKSNSLNVNGTRGSRNFVFSVNSDKEENTNEKLVIKASSEEKAVPAVKKRTAHKPPAKKQCVEPRTRPKSQKSIFGLIDK</sequence>
<keyword evidence="3" id="KW-0539">Nucleus</keyword>
<feature type="region of interest" description="Disordered" evidence="4">
    <location>
        <begin position="1"/>
        <end position="229"/>
    </location>
</feature>
<proteinExistence type="predicted"/>
<reference evidence="5 6" key="1">
    <citation type="submission" date="2024-02" db="EMBL/GenBank/DDBJ databases">
        <title>Chromosome-scale genome assembly of the rough periwinkle Littorina saxatilis.</title>
        <authorList>
            <person name="De Jode A."/>
            <person name="Faria R."/>
            <person name="Formenti G."/>
            <person name="Sims Y."/>
            <person name="Smith T.P."/>
            <person name="Tracey A."/>
            <person name="Wood J.M.D."/>
            <person name="Zagrodzka Z.B."/>
            <person name="Johannesson K."/>
            <person name="Butlin R.K."/>
            <person name="Leder E.H."/>
        </authorList>
    </citation>
    <scope>NUCLEOTIDE SEQUENCE [LARGE SCALE GENOMIC DNA]</scope>
    <source>
        <strain evidence="5">Snail1</strain>
        <tissue evidence="5">Muscle</tissue>
    </source>
</reference>
<feature type="compositionally biased region" description="Acidic residues" evidence="4">
    <location>
        <begin position="50"/>
        <end position="64"/>
    </location>
</feature>
<feature type="region of interest" description="Disordered" evidence="4">
    <location>
        <begin position="1348"/>
        <end position="1392"/>
    </location>
</feature>
<feature type="compositionally biased region" description="Polar residues" evidence="4">
    <location>
        <begin position="457"/>
        <end position="466"/>
    </location>
</feature>
<feature type="compositionally biased region" description="Acidic residues" evidence="4">
    <location>
        <begin position="820"/>
        <end position="831"/>
    </location>
</feature>
<feature type="region of interest" description="Disordered" evidence="4">
    <location>
        <begin position="1436"/>
        <end position="1488"/>
    </location>
</feature>
<feature type="region of interest" description="Disordered" evidence="4">
    <location>
        <begin position="714"/>
        <end position="975"/>
    </location>
</feature>
<dbReference type="PANTHER" id="PTHR14396:SF10">
    <property type="entry name" value="CLASPIN"/>
    <property type="match status" value="1"/>
</dbReference>
<evidence type="ECO:0000313" key="5">
    <source>
        <dbReference type="EMBL" id="KAK7103502.1"/>
    </source>
</evidence>
<dbReference type="Proteomes" id="UP001374579">
    <property type="component" value="Unassembled WGS sequence"/>
</dbReference>
<feature type="compositionally biased region" description="Acidic residues" evidence="4">
    <location>
        <begin position="841"/>
        <end position="866"/>
    </location>
</feature>
<evidence type="ECO:0000256" key="1">
    <source>
        <dbReference type="ARBA" id="ARBA00004123"/>
    </source>
</evidence>
<feature type="compositionally biased region" description="Acidic residues" evidence="4">
    <location>
        <begin position="792"/>
        <end position="804"/>
    </location>
</feature>
<comment type="caution">
    <text evidence="5">The sequence shown here is derived from an EMBL/GenBank/DDBJ whole genome shotgun (WGS) entry which is preliminary data.</text>
</comment>
<comment type="subcellular location">
    <subcellularLocation>
        <location evidence="1">Nucleus</location>
    </subcellularLocation>
</comment>
<evidence type="ECO:0000256" key="2">
    <source>
        <dbReference type="ARBA" id="ARBA00022553"/>
    </source>
</evidence>
<dbReference type="GO" id="GO:0010997">
    <property type="term" value="F:anaphase-promoting complex binding"/>
    <property type="evidence" value="ECO:0007669"/>
    <property type="project" value="TreeGrafter"/>
</dbReference>
<evidence type="ECO:0000256" key="3">
    <source>
        <dbReference type="ARBA" id="ARBA00023242"/>
    </source>
</evidence>
<feature type="compositionally biased region" description="Acidic residues" evidence="4">
    <location>
        <begin position="186"/>
        <end position="196"/>
    </location>
</feature>
<feature type="compositionally biased region" description="Acidic residues" evidence="4">
    <location>
        <begin position="735"/>
        <end position="781"/>
    </location>
</feature>
<dbReference type="GO" id="GO:0005634">
    <property type="term" value="C:nucleus"/>
    <property type="evidence" value="ECO:0007669"/>
    <property type="project" value="UniProtKB-SubCell"/>
</dbReference>
<feature type="compositionally biased region" description="Basic and acidic residues" evidence="4">
    <location>
        <begin position="520"/>
        <end position="540"/>
    </location>
</feature>
<feature type="compositionally biased region" description="Basic and acidic residues" evidence="4">
    <location>
        <begin position="214"/>
        <end position="229"/>
    </location>
</feature>
<name>A0AAN9GCR8_9CAEN</name>
<feature type="compositionally biased region" description="Polar residues" evidence="4">
    <location>
        <begin position="926"/>
        <end position="941"/>
    </location>
</feature>
<feature type="compositionally biased region" description="Polar residues" evidence="4">
    <location>
        <begin position="888"/>
        <end position="908"/>
    </location>
</feature>
<feature type="compositionally biased region" description="Basic and acidic residues" evidence="4">
    <location>
        <begin position="1436"/>
        <end position="1451"/>
    </location>
</feature>
<feature type="compositionally biased region" description="Polar residues" evidence="4">
    <location>
        <begin position="578"/>
        <end position="595"/>
    </location>
</feature>
<feature type="compositionally biased region" description="Polar residues" evidence="4">
    <location>
        <begin position="991"/>
        <end position="1002"/>
    </location>
</feature>
<feature type="compositionally biased region" description="Polar residues" evidence="4">
    <location>
        <begin position="959"/>
        <end position="975"/>
    </location>
</feature>
<feature type="compositionally biased region" description="Basic and acidic residues" evidence="4">
    <location>
        <begin position="560"/>
        <end position="577"/>
    </location>
</feature>
<feature type="region of interest" description="Disordered" evidence="4">
    <location>
        <begin position="617"/>
        <end position="636"/>
    </location>
</feature>
<organism evidence="5 6">
    <name type="scientific">Littorina saxatilis</name>
    <dbReference type="NCBI Taxonomy" id="31220"/>
    <lineage>
        <taxon>Eukaryota</taxon>
        <taxon>Metazoa</taxon>
        <taxon>Spiralia</taxon>
        <taxon>Lophotrochozoa</taxon>
        <taxon>Mollusca</taxon>
        <taxon>Gastropoda</taxon>
        <taxon>Caenogastropoda</taxon>
        <taxon>Littorinimorpha</taxon>
        <taxon>Littorinoidea</taxon>
        <taxon>Littorinidae</taxon>
        <taxon>Littorina</taxon>
    </lineage>
</organism>
<dbReference type="PANTHER" id="PTHR14396">
    <property type="entry name" value="CLASPIN"/>
    <property type="match status" value="1"/>
</dbReference>
<feature type="compositionally biased region" description="Polar residues" evidence="4">
    <location>
        <begin position="541"/>
        <end position="559"/>
    </location>
</feature>
<feature type="compositionally biased region" description="Polar residues" evidence="4">
    <location>
        <begin position="1045"/>
        <end position="1073"/>
    </location>
</feature>
<feature type="compositionally biased region" description="Basic and acidic residues" evidence="4">
    <location>
        <begin position="1304"/>
        <end position="1318"/>
    </location>
</feature>
<feature type="region of interest" description="Disordered" evidence="4">
    <location>
        <begin position="1045"/>
        <end position="1205"/>
    </location>
</feature>
<feature type="compositionally biased region" description="Basic and acidic residues" evidence="4">
    <location>
        <begin position="123"/>
        <end position="140"/>
    </location>
</feature>
<feature type="compositionally biased region" description="Basic and acidic residues" evidence="4">
    <location>
        <begin position="440"/>
        <end position="456"/>
    </location>
</feature>
<protein>
    <recommendedName>
        <fullName evidence="7">Claspin</fullName>
    </recommendedName>
</protein>
<dbReference type="InterPro" id="IPR024146">
    <property type="entry name" value="Claspin"/>
</dbReference>
<feature type="compositionally biased region" description="Polar residues" evidence="4">
    <location>
        <begin position="1370"/>
        <end position="1381"/>
    </location>
</feature>
<feature type="compositionally biased region" description="Basic and acidic residues" evidence="4">
    <location>
        <begin position="1097"/>
        <end position="1109"/>
    </location>
</feature>
<feature type="compositionally biased region" description="Acidic residues" evidence="4">
    <location>
        <begin position="1291"/>
        <end position="1303"/>
    </location>
</feature>
<accession>A0AAN9GCR8</accession>
<gene>
    <name evidence="5" type="ORF">V1264_018385</name>
</gene>